<evidence type="ECO:0000256" key="10">
    <source>
        <dbReference type="RuleBase" id="RU004340"/>
    </source>
</evidence>
<evidence type="ECO:0000256" key="8">
    <source>
        <dbReference type="ARBA" id="ARBA00035585"/>
    </source>
</evidence>
<keyword evidence="2" id="KW-1003">Cell membrane</keyword>
<evidence type="ECO:0000256" key="7">
    <source>
        <dbReference type="ARBA" id="ARBA00035120"/>
    </source>
</evidence>
<dbReference type="EMBL" id="LRPU01000205">
    <property type="protein sequence ID" value="KXA05112.1"/>
    <property type="molecule type" value="Genomic_DNA"/>
</dbReference>
<comment type="caution">
    <text evidence="11">The sequence shown here is derived from an EMBL/GenBank/DDBJ whole genome shotgun (WGS) entry which is preliminary data.</text>
</comment>
<keyword evidence="6" id="KW-0407">Ion channel</keyword>
<keyword evidence="3 10" id="KW-0812">Transmembrane</keyword>
<comment type="subcellular location">
    <subcellularLocation>
        <location evidence="1">Cell membrane</location>
        <topology evidence="1">Multi-pass membrane protein</topology>
    </subcellularLocation>
</comment>
<comment type="similarity">
    <text evidence="7 10">Belongs to the fluoride channel Fluc/FEX (TC 1.A.43) family.</text>
</comment>
<keyword evidence="6" id="KW-0406">Ion transport</keyword>
<dbReference type="Pfam" id="PF02537">
    <property type="entry name" value="CRCB"/>
    <property type="match status" value="1"/>
</dbReference>
<keyword evidence="6" id="KW-0813">Transport</keyword>
<proteinExistence type="inferred from homology"/>
<feature type="non-terminal residue" evidence="11">
    <location>
        <position position="1"/>
    </location>
</feature>
<gene>
    <name evidence="11" type="ORF">HMPREF3222_03080</name>
</gene>
<comment type="caution">
    <text evidence="10">Lacks conserved residue(s) required for the propagation of feature annotation.</text>
</comment>
<dbReference type="Proteomes" id="UP000070646">
    <property type="component" value="Unassembled WGS sequence"/>
</dbReference>
<dbReference type="GO" id="GO:0034220">
    <property type="term" value="P:monoatomic ion transmembrane transport"/>
    <property type="evidence" value="ECO:0007669"/>
    <property type="project" value="UniProtKB-KW"/>
</dbReference>
<dbReference type="GO" id="GO:0005886">
    <property type="term" value="C:plasma membrane"/>
    <property type="evidence" value="ECO:0007669"/>
    <property type="project" value="UniProtKB-SubCell"/>
</dbReference>
<evidence type="ECO:0000256" key="5">
    <source>
        <dbReference type="ARBA" id="ARBA00023136"/>
    </source>
</evidence>
<evidence type="ECO:0000256" key="6">
    <source>
        <dbReference type="ARBA" id="ARBA00023303"/>
    </source>
</evidence>
<keyword evidence="5 10" id="KW-0472">Membrane</keyword>
<evidence type="ECO:0000256" key="3">
    <source>
        <dbReference type="ARBA" id="ARBA00022692"/>
    </source>
</evidence>
<keyword evidence="4 10" id="KW-1133">Transmembrane helix</keyword>
<feature type="transmembrane region" description="Helical" evidence="10">
    <location>
        <begin position="27"/>
        <end position="47"/>
    </location>
</feature>
<protein>
    <recommendedName>
        <fullName evidence="10">Fluoride-specific ion channel</fullName>
    </recommendedName>
</protein>
<name>A0A133MM28_CLOPF</name>
<sequence length="56" mass="6044">TTGIMGGLTTFSTFSYETVSMLTNGNITLGIENIILNLCCSLLFVVIGQKLARILF</sequence>
<dbReference type="RefSeq" id="WP_196489569.1">
    <property type="nucleotide sequence ID" value="NZ_KQ956329.1"/>
</dbReference>
<evidence type="ECO:0000256" key="2">
    <source>
        <dbReference type="ARBA" id="ARBA00022475"/>
    </source>
</evidence>
<evidence type="ECO:0000313" key="12">
    <source>
        <dbReference type="Proteomes" id="UP000070646"/>
    </source>
</evidence>
<accession>A0A133MM28</accession>
<evidence type="ECO:0000256" key="9">
    <source>
        <dbReference type="ARBA" id="ARBA00049940"/>
    </source>
</evidence>
<evidence type="ECO:0000313" key="11">
    <source>
        <dbReference type="EMBL" id="KXA05112.1"/>
    </source>
</evidence>
<dbReference type="AlphaFoldDB" id="A0A133MM28"/>
<comment type="function">
    <text evidence="9">Fluoride-specific ion channel. Important for reducing fluoride concentration in the cell, thus reducing its toxicity.</text>
</comment>
<dbReference type="InterPro" id="IPR003691">
    <property type="entry name" value="FluC"/>
</dbReference>
<comment type="catalytic activity">
    <reaction evidence="8">
        <text>fluoride(in) = fluoride(out)</text>
        <dbReference type="Rhea" id="RHEA:76159"/>
        <dbReference type="ChEBI" id="CHEBI:17051"/>
    </reaction>
    <physiologicalReaction direction="left-to-right" evidence="8">
        <dbReference type="Rhea" id="RHEA:76160"/>
    </physiologicalReaction>
</comment>
<reference evidence="11 12" key="1">
    <citation type="submission" date="2016-01" db="EMBL/GenBank/DDBJ databases">
        <authorList>
            <person name="Oliw E.H."/>
        </authorList>
    </citation>
    <scope>NUCLEOTIDE SEQUENCE [LARGE SCALE GENOMIC DNA]</scope>
    <source>
        <strain evidence="11 12">MJR7757A</strain>
    </source>
</reference>
<organism evidence="11 12">
    <name type="scientific">Clostridium perfringens</name>
    <dbReference type="NCBI Taxonomy" id="1502"/>
    <lineage>
        <taxon>Bacteria</taxon>
        <taxon>Bacillati</taxon>
        <taxon>Bacillota</taxon>
        <taxon>Clostridia</taxon>
        <taxon>Eubacteriales</taxon>
        <taxon>Clostridiaceae</taxon>
        <taxon>Clostridium</taxon>
    </lineage>
</organism>
<dbReference type="PATRIC" id="fig|1502.174.peg.3106"/>
<evidence type="ECO:0000256" key="1">
    <source>
        <dbReference type="ARBA" id="ARBA00004651"/>
    </source>
</evidence>
<evidence type="ECO:0000256" key="4">
    <source>
        <dbReference type="ARBA" id="ARBA00022989"/>
    </source>
</evidence>